<feature type="domain" description="DUF6036" evidence="1">
    <location>
        <begin position="15"/>
        <end position="164"/>
    </location>
</feature>
<reference evidence="3" key="1">
    <citation type="submission" date="2016-10" db="EMBL/GenBank/DDBJ databases">
        <authorList>
            <person name="Varghese N."/>
            <person name="Submissions S."/>
        </authorList>
    </citation>
    <scope>NUCLEOTIDE SEQUENCE [LARGE SCALE GENOMIC DNA]</scope>
    <source>
        <strain evidence="3">DSM 3695</strain>
    </source>
</reference>
<gene>
    <name evidence="2" type="ORF">SAMN04488122_1369</name>
</gene>
<evidence type="ECO:0000259" key="1">
    <source>
        <dbReference type="Pfam" id="PF19502"/>
    </source>
</evidence>
<accession>A0A1I0QC39</accession>
<keyword evidence="3" id="KW-1185">Reference proteome</keyword>
<dbReference type="Proteomes" id="UP000199310">
    <property type="component" value="Unassembled WGS sequence"/>
</dbReference>
<dbReference type="SUPFAM" id="SSF81301">
    <property type="entry name" value="Nucleotidyltransferase"/>
    <property type="match status" value="1"/>
</dbReference>
<proteinExistence type="predicted"/>
<organism evidence="2 3">
    <name type="scientific">Chitinophaga arvensicola</name>
    <dbReference type="NCBI Taxonomy" id="29529"/>
    <lineage>
        <taxon>Bacteria</taxon>
        <taxon>Pseudomonadati</taxon>
        <taxon>Bacteroidota</taxon>
        <taxon>Chitinophagia</taxon>
        <taxon>Chitinophagales</taxon>
        <taxon>Chitinophagaceae</taxon>
        <taxon>Chitinophaga</taxon>
    </lineage>
</organism>
<evidence type="ECO:0000313" key="2">
    <source>
        <dbReference type="EMBL" id="SEW24611.1"/>
    </source>
</evidence>
<dbReference type="Pfam" id="PF19502">
    <property type="entry name" value="DUF6036"/>
    <property type="match status" value="1"/>
</dbReference>
<name>A0A1I0QC39_9BACT</name>
<dbReference type="OrthoDB" id="791618at2"/>
<dbReference type="AlphaFoldDB" id="A0A1I0QC39"/>
<dbReference type="RefSeq" id="WP_089892246.1">
    <property type="nucleotide sequence ID" value="NZ_FOJG01000001.1"/>
</dbReference>
<sequence length="176" mass="20649">MVSFFEKIIAILHKLNIPYMLSGSVAMSLYIVPRATRDFDFIIHLESKDIDRFIANFEDGYYCDKDAIQDAINRRSMFNIIDHASGFKADFVVLKSDPFRQMEFSRRVQIDFYGQVVYVVSVEDLLISKLIWIQTSQSPIQMEDIKNLASLDNLDWDYIKTWIDKLKINTFNLLEI</sequence>
<protein>
    <recommendedName>
        <fullName evidence="1">DUF6036 domain-containing protein</fullName>
    </recommendedName>
</protein>
<dbReference type="Gene3D" id="3.30.460.40">
    <property type="match status" value="1"/>
</dbReference>
<dbReference type="EMBL" id="FOJG01000001">
    <property type="protein sequence ID" value="SEW24611.1"/>
    <property type="molecule type" value="Genomic_DNA"/>
</dbReference>
<dbReference type="InterPro" id="IPR043519">
    <property type="entry name" value="NT_sf"/>
</dbReference>
<evidence type="ECO:0000313" key="3">
    <source>
        <dbReference type="Proteomes" id="UP000199310"/>
    </source>
</evidence>
<dbReference type="InterPro" id="IPR045792">
    <property type="entry name" value="DUF6036"/>
</dbReference>